<dbReference type="GO" id="GO:0005886">
    <property type="term" value="C:plasma membrane"/>
    <property type="evidence" value="ECO:0007669"/>
    <property type="project" value="UniProtKB-SubCell"/>
</dbReference>
<dbReference type="RefSeq" id="WP_173215419.1">
    <property type="nucleotide sequence ID" value="NZ_CP053921.1"/>
</dbReference>
<dbReference type="Pfam" id="PF00884">
    <property type="entry name" value="Sulfatase"/>
    <property type="match status" value="1"/>
</dbReference>
<evidence type="ECO:0000256" key="5">
    <source>
        <dbReference type="ARBA" id="ARBA00023136"/>
    </source>
</evidence>
<dbReference type="CDD" id="cd16015">
    <property type="entry name" value="LTA_synthase"/>
    <property type="match status" value="1"/>
</dbReference>
<evidence type="ECO:0000256" key="2">
    <source>
        <dbReference type="ARBA" id="ARBA00022475"/>
    </source>
</evidence>
<feature type="transmembrane region" description="Helical" evidence="6">
    <location>
        <begin position="145"/>
        <end position="162"/>
    </location>
</feature>
<proteinExistence type="predicted"/>
<evidence type="ECO:0000256" key="4">
    <source>
        <dbReference type="ARBA" id="ARBA00022989"/>
    </source>
</evidence>
<keyword evidence="9" id="KW-1185">Reference proteome</keyword>
<dbReference type="InterPro" id="IPR050448">
    <property type="entry name" value="OpgB/LTA_synthase_biosynth"/>
</dbReference>
<evidence type="ECO:0000256" key="3">
    <source>
        <dbReference type="ARBA" id="ARBA00022692"/>
    </source>
</evidence>
<protein>
    <submittedName>
        <fullName evidence="8">LTA synthase family protein</fullName>
    </submittedName>
</protein>
<keyword evidence="4 6" id="KW-1133">Transmembrane helix</keyword>
<dbReference type="SUPFAM" id="SSF53649">
    <property type="entry name" value="Alkaline phosphatase-like"/>
    <property type="match status" value="1"/>
</dbReference>
<evidence type="ECO:0000313" key="9">
    <source>
        <dbReference type="Proteomes" id="UP000504693"/>
    </source>
</evidence>
<keyword evidence="5 6" id="KW-0472">Membrane</keyword>
<dbReference type="Gene3D" id="3.40.720.10">
    <property type="entry name" value="Alkaline Phosphatase, subunit A"/>
    <property type="match status" value="1"/>
</dbReference>
<feature type="transmembrane region" description="Helical" evidence="6">
    <location>
        <begin position="119"/>
        <end position="139"/>
    </location>
</feature>
<sequence>MSGIWYDLAIVTPLVGMLAIVADAFAAPRGPRSLGPRSHHGTIVLLLAAMLAFGVVLFLTGAPLVSGAVVATLLAALSLISNVKRRVLGEPLVFSDFALIGAVFQHPQFYLTALRPTQVVMLGGGVAGLLAALALLSSSDLAPRFAGLALGLGSWGGLAMLLRRIGWPAPQSVPDPGADVMQHGLVACLLGHWHAWRGTIDPEPCDVPTIPGRSGQLVVIVQCESFTDPAVLFDDTSLVASGLDTARKLSWQHGRLLVSGFGAYTMRTEFGVLFGRGEEALGTRRFDPFLTAHRETSWALPNRLDRSAWDTCMVHPHDMRFYGRHRLMPRAGFDRLVGEEAFAPPGPGEGRYVTDAAVADRIIAIANDSPRAGFVYAVTIENHGPWPPDKTDATRSAAPYLKLLANSDAMLTRLLEALPRLGRPTTLCFFGDHRPSIPGASEPGAERHTPYVMVRFDSDGTPIQGSGAERDLTPAELHHTILDAIRLGEAER</sequence>
<evidence type="ECO:0000256" key="1">
    <source>
        <dbReference type="ARBA" id="ARBA00004651"/>
    </source>
</evidence>
<dbReference type="PANTHER" id="PTHR47371:SF3">
    <property type="entry name" value="PHOSPHOGLYCEROL TRANSFERASE I"/>
    <property type="match status" value="1"/>
</dbReference>
<feature type="transmembrane region" description="Helical" evidence="6">
    <location>
        <begin position="39"/>
        <end position="59"/>
    </location>
</feature>
<evidence type="ECO:0000259" key="7">
    <source>
        <dbReference type="Pfam" id="PF00884"/>
    </source>
</evidence>
<feature type="transmembrane region" description="Helical" evidence="6">
    <location>
        <begin position="6"/>
        <end position="27"/>
    </location>
</feature>
<comment type="subcellular location">
    <subcellularLocation>
        <location evidence="1">Cell membrane</location>
        <topology evidence="1">Multi-pass membrane protein</topology>
    </subcellularLocation>
</comment>
<dbReference type="Proteomes" id="UP000504693">
    <property type="component" value="Chromosome"/>
</dbReference>
<dbReference type="EMBL" id="CP053921">
    <property type="protein sequence ID" value="QKG72292.1"/>
    <property type="molecule type" value="Genomic_DNA"/>
</dbReference>
<dbReference type="PANTHER" id="PTHR47371">
    <property type="entry name" value="LIPOTEICHOIC ACID SYNTHASE"/>
    <property type="match status" value="1"/>
</dbReference>
<evidence type="ECO:0000256" key="6">
    <source>
        <dbReference type="SAM" id="Phobius"/>
    </source>
</evidence>
<name>A0A7D3Y167_9SPHN</name>
<reference evidence="8 9" key="1">
    <citation type="submission" date="2020-05" db="EMBL/GenBank/DDBJ databases">
        <title>Erythrobacter mangrovi sp. nov., isolated from rhizosphere soil of mangrove plant (Kandelia candel).</title>
        <authorList>
            <person name="Ye Y.H."/>
        </authorList>
    </citation>
    <scope>NUCLEOTIDE SEQUENCE [LARGE SCALE GENOMIC DNA]</scope>
    <source>
        <strain evidence="8 9">EB310</strain>
    </source>
</reference>
<accession>A0A7D3Y167</accession>
<keyword evidence="3 6" id="KW-0812">Transmembrane</keyword>
<dbReference type="KEGG" id="emv:HQR01_13465"/>
<keyword evidence="2" id="KW-1003">Cell membrane</keyword>
<dbReference type="AlphaFoldDB" id="A0A7D3Y167"/>
<evidence type="ECO:0000313" key="8">
    <source>
        <dbReference type="EMBL" id="QKG72292.1"/>
    </source>
</evidence>
<dbReference type="InterPro" id="IPR017850">
    <property type="entry name" value="Alkaline_phosphatase_core_sf"/>
</dbReference>
<gene>
    <name evidence="8" type="ORF">HQR01_13465</name>
</gene>
<feature type="domain" description="Sulfatase N-terminal" evidence="7">
    <location>
        <begin position="216"/>
        <end position="483"/>
    </location>
</feature>
<organism evidence="8 9">
    <name type="scientific">Erythrobacter mangrovi</name>
    <dbReference type="NCBI Taxonomy" id="2739433"/>
    <lineage>
        <taxon>Bacteria</taxon>
        <taxon>Pseudomonadati</taxon>
        <taxon>Pseudomonadota</taxon>
        <taxon>Alphaproteobacteria</taxon>
        <taxon>Sphingomonadales</taxon>
        <taxon>Erythrobacteraceae</taxon>
        <taxon>Erythrobacter/Porphyrobacter group</taxon>
        <taxon>Erythrobacter</taxon>
    </lineage>
</organism>
<dbReference type="InterPro" id="IPR000917">
    <property type="entry name" value="Sulfatase_N"/>
</dbReference>